<feature type="signal peptide" evidence="1">
    <location>
        <begin position="1"/>
        <end position="18"/>
    </location>
</feature>
<reference evidence="2 3" key="1">
    <citation type="journal article" date="2016" name="Genome Biol. Evol.">
        <title>Gene Family Evolution Reflects Adaptation to Soil Environmental Stressors in the Genome of the Collembolan Orchesella cincta.</title>
        <authorList>
            <person name="Faddeeva-Vakhrusheva A."/>
            <person name="Derks M.F."/>
            <person name="Anvar S.Y."/>
            <person name="Agamennone V."/>
            <person name="Suring W."/>
            <person name="Smit S."/>
            <person name="van Straalen N.M."/>
            <person name="Roelofs D."/>
        </authorList>
    </citation>
    <scope>NUCLEOTIDE SEQUENCE [LARGE SCALE GENOMIC DNA]</scope>
    <source>
        <tissue evidence="2">Mixed pool</tissue>
    </source>
</reference>
<keyword evidence="2" id="KW-0560">Oxidoreductase</keyword>
<proteinExistence type="predicted"/>
<keyword evidence="2" id="KW-0223">Dioxygenase</keyword>
<dbReference type="Proteomes" id="UP000094527">
    <property type="component" value="Unassembled WGS sequence"/>
</dbReference>
<protein>
    <submittedName>
        <fullName evidence="2">DOPA 4,5-dioxygenase</fullName>
    </submittedName>
</protein>
<name>A0A1D2MCF1_ORCCI</name>
<dbReference type="EMBL" id="LJIJ01001854">
    <property type="protein sequence ID" value="ODM90677.1"/>
    <property type="molecule type" value="Genomic_DNA"/>
</dbReference>
<dbReference type="InterPro" id="IPR023389">
    <property type="entry name" value="DOPA-like_sf"/>
</dbReference>
<feature type="chain" id="PRO_5008903796" evidence="1">
    <location>
        <begin position="19"/>
        <end position="74"/>
    </location>
</feature>
<dbReference type="AlphaFoldDB" id="A0A1D2MCF1"/>
<comment type="caution">
    <text evidence="2">The sequence shown here is derived from an EMBL/GenBank/DDBJ whole genome shotgun (WGS) entry which is preliminary data.</text>
</comment>
<evidence type="ECO:0000313" key="3">
    <source>
        <dbReference type="Proteomes" id="UP000094527"/>
    </source>
</evidence>
<keyword evidence="1" id="KW-0732">Signal</keyword>
<keyword evidence="3" id="KW-1185">Reference proteome</keyword>
<accession>A0A1D2MCF1</accession>
<evidence type="ECO:0000313" key="2">
    <source>
        <dbReference type="EMBL" id="ODM90677.1"/>
    </source>
</evidence>
<dbReference type="Gene3D" id="3.30.70.1240">
    <property type="entry name" value="DOPA-like domains"/>
    <property type="match status" value="1"/>
</dbReference>
<evidence type="ECO:0000256" key="1">
    <source>
        <dbReference type="SAM" id="SignalP"/>
    </source>
</evidence>
<dbReference type="GO" id="GO:0051213">
    <property type="term" value="F:dioxygenase activity"/>
    <property type="evidence" value="ECO:0007669"/>
    <property type="project" value="UniProtKB-KW"/>
</dbReference>
<sequence length="74" mass="8190">MKAVTIAVLVAFVAAATAQSYYEEEIGAWHFHVYFFEVNPSKTAEAQALRLASRQMINSGALPDCSLNQVRLMI</sequence>
<gene>
    <name evidence="2" type="ORF">Ocin01_16003</name>
</gene>
<organism evidence="2 3">
    <name type="scientific">Orchesella cincta</name>
    <name type="common">Springtail</name>
    <name type="synonym">Podura cincta</name>
    <dbReference type="NCBI Taxonomy" id="48709"/>
    <lineage>
        <taxon>Eukaryota</taxon>
        <taxon>Metazoa</taxon>
        <taxon>Ecdysozoa</taxon>
        <taxon>Arthropoda</taxon>
        <taxon>Hexapoda</taxon>
        <taxon>Collembola</taxon>
        <taxon>Entomobryomorpha</taxon>
        <taxon>Entomobryoidea</taxon>
        <taxon>Orchesellidae</taxon>
        <taxon>Orchesellinae</taxon>
        <taxon>Orchesella</taxon>
    </lineage>
</organism>